<dbReference type="Proteomes" id="UP001141259">
    <property type="component" value="Unassembled WGS sequence"/>
</dbReference>
<keyword evidence="2" id="KW-1185">Reference proteome</keyword>
<protein>
    <submittedName>
        <fullName evidence="1">Uncharacterized protein</fullName>
    </submittedName>
</protein>
<reference evidence="1" key="1">
    <citation type="submission" date="2022-08" db="EMBL/GenBank/DDBJ databases">
        <authorList>
            <person name="Tistechok S."/>
            <person name="Samborskyy M."/>
            <person name="Roman I."/>
        </authorList>
    </citation>
    <scope>NUCLEOTIDE SEQUENCE</scope>
    <source>
        <strain evidence="1">DSM 103496</strain>
    </source>
</reference>
<dbReference type="SUPFAM" id="SSF51182">
    <property type="entry name" value="RmlC-like cupins"/>
    <property type="match status" value="1"/>
</dbReference>
<evidence type="ECO:0000313" key="2">
    <source>
        <dbReference type="Proteomes" id="UP001141259"/>
    </source>
</evidence>
<comment type="caution">
    <text evidence="1">The sequence shown here is derived from an EMBL/GenBank/DDBJ whole genome shotgun (WGS) entry which is preliminary data.</text>
</comment>
<evidence type="ECO:0000313" key="1">
    <source>
        <dbReference type="EMBL" id="MCS7481515.1"/>
    </source>
</evidence>
<organism evidence="1 2">
    <name type="scientific">Umezawaea endophytica</name>
    <dbReference type="NCBI Taxonomy" id="1654476"/>
    <lineage>
        <taxon>Bacteria</taxon>
        <taxon>Bacillati</taxon>
        <taxon>Actinomycetota</taxon>
        <taxon>Actinomycetes</taxon>
        <taxon>Pseudonocardiales</taxon>
        <taxon>Pseudonocardiaceae</taxon>
        <taxon>Umezawaea</taxon>
    </lineage>
</organism>
<sequence length="214" mass="24179">MLIDLAGTATLPELASGITAAGPPAVDQWSIGPLFEGWAAQPGVREGLREHLRTLTPQEERRIVSRSRETTTHFAWCLRDEPTEPFTFWLHEYKPQRDWRHGYADSVHNHRYHFSTTILTGSYLHERYTARLGAGERSILSAALLRRTECPVGTSGTMLAHEFHRIPRAGDDTMTFLVKSRAVSPWSLSFDPDTGASHRHVPVEARLEELTNQL</sequence>
<gene>
    <name evidence="1" type="ORF">NZH93_32065</name>
</gene>
<dbReference type="EMBL" id="JANYMP010000018">
    <property type="protein sequence ID" value="MCS7481515.1"/>
    <property type="molecule type" value="Genomic_DNA"/>
</dbReference>
<proteinExistence type="predicted"/>
<dbReference type="AlphaFoldDB" id="A0A9X3AJE5"/>
<accession>A0A9X3AJE5</accession>
<dbReference type="InterPro" id="IPR011051">
    <property type="entry name" value="RmlC_Cupin_sf"/>
</dbReference>
<name>A0A9X3AJE5_9PSEU</name>